<dbReference type="AlphaFoldDB" id="A0A0C3JRK4"/>
<reference evidence="2" key="2">
    <citation type="submission" date="2015-01" db="EMBL/GenBank/DDBJ databases">
        <title>Evolutionary Origins and Diversification of the Mycorrhizal Mutualists.</title>
        <authorList>
            <consortium name="DOE Joint Genome Institute"/>
            <consortium name="Mycorrhizal Genomics Consortium"/>
            <person name="Kohler A."/>
            <person name="Kuo A."/>
            <person name="Nagy L.G."/>
            <person name="Floudas D."/>
            <person name="Copeland A."/>
            <person name="Barry K.W."/>
            <person name="Cichocki N."/>
            <person name="Veneault-Fourrey C."/>
            <person name="LaButti K."/>
            <person name="Lindquist E.A."/>
            <person name="Lipzen A."/>
            <person name="Lundell T."/>
            <person name="Morin E."/>
            <person name="Murat C."/>
            <person name="Riley R."/>
            <person name="Ohm R."/>
            <person name="Sun H."/>
            <person name="Tunlid A."/>
            <person name="Henrissat B."/>
            <person name="Grigoriev I.V."/>
            <person name="Hibbett D.S."/>
            <person name="Martin F."/>
        </authorList>
    </citation>
    <scope>NUCLEOTIDE SEQUENCE [LARGE SCALE GENOMIC DNA]</scope>
    <source>
        <strain evidence="2">Marx 270</strain>
    </source>
</reference>
<accession>A0A0C3JRK4</accession>
<dbReference type="InParanoid" id="A0A0C3JRK4"/>
<reference evidence="1 2" key="1">
    <citation type="submission" date="2014-04" db="EMBL/GenBank/DDBJ databases">
        <authorList>
            <consortium name="DOE Joint Genome Institute"/>
            <person name="Kuo A."/>
            <person name="Kohler A."/>
            <person name="Costa M.D."/>
            <person name="Nagy L.G."/>
            <person name="Floudas D."/>
            <person name="Copeland A."/>
            <person name="Barry K.W."/>
            <person name="Cichocki N."/>
            <person name="Veneault-Fourrey C."/>
            <person name="LaButti K."/>
            <person name="Lindquist E.A."/>
            <person name="Lipzen A."/>
            <person name="Lundell T."/>
            <person name="Morin E."/>
            <person name="Murat C."/>
            <person name="Sun H."/>
            <person name="Tunlid A."/>
            <person name="Henrissat B."/>
            <person name="Grigoriev I.V."/>
            <person name="Hibbett D.S."/>
            <person name="Martin F."/>
            <person name="Nordberg H.P."/>
            <person name="Cantor M.N."/>
            <person name="Hua S.X."/>
        </authorList>
    </citation>
    <scope>NUCLEOTIDE SEQUENCE [LARGE SCALE GENOMIC DNA]</scope>
    <source>
        <strain evidence="1 2">Marx 270</strain>
    </source>
</reference>
<gene>
    <name evidence="1" type="ORF">M404DRAFT_13281</name>
</gene>
<dbReference type="STRING" id="870435.A0A0C3JRK4"/>
<organism evidence="1 2">
    <name type="scientific">Pisolithus tinctorius Marx 270</name>
    <dbReference type="NCBI Taxonomy" id="870435"/>
    <lineage>
        <taxon>Eukaryota</taxon>
        <taxon>Fungi</taxon>
        <taxon>Dikarya</taxon>
        <taxon>Basidiomycota</taxon>
        <taxon>Agaricomycotina</taxon>
        <taxon>Agaricomycetes</taxon>
        <taxon>Agaricomycetidae</taxon>
        <taxon>Boletales</taxon>
        <taxon>Sclerodermatineae</taxon>
        <taxon>Pisolithaceae</taxon>
        <taxon>Pisolithus</taxon>
    </lineage>
</organism>
<evidence type="ECO:0008006" key="3">
    <source>
        <dbReference type="Google" id="ProtNLM"/>
    </source>
</evidence>
<dbReference type="InterPro" id="IPR025332">
    <property type="entry name" value="DUF4238"/>
</dbReference>
<proteinExistence type="predicted"/>
<dbReference type="EMBL" id="KN831949">
    <property type="protein sequence ID" value="KIO11788.1"/>
    <property type="molecule type" value="Genomic_DNA"/>
</dbReference>
<dbReference type="Pfam" id="PF14022">
    <property type="entry name" value="DUF4238"/>
    <property type="match status" value="1"/>
</dbReference>
<dbReference type="Proteomes" id="UP000054217">
    <property type="component" value="Unassembled WGS sequence"/>
</dbReference>
<dbReference type="HOGENOM" id="CLU_025751_0_0_1"/>
<evidence type="ECO:0000313" key="2">
    <source>
        <dbReference type="Proteomes" id="UP000054217"/>
    </source>
</evidence>
<name>A0A0C3JRK4_PISTI</name>
<protein>
    <recommendedName>
        <fullName evidence="3">DUF4238 domain-containing protein</fullName>
    </recommendedName>
</protein>
<sequence>MSSNGVSEKKVDQYHHYIPRFILRRYQVGPVKSKAERRRLFKKTGIDPEYVHYWDVAKGTLDNLYRDCNNTENVNAVEQKLSMLESRAAAVIKDLHSALPTNRFSVKRRPLEDLRKFLLIMHLRNVGIKDSYFDEDQNGPVREWIKHYKQSQGFKTSAEAWLGNLQYYLDNSHSQIMTHAAEILDKYGYRHIMEWLCGRTSGTEIENGPAITYQSNCGSKYTCVWEAAEGEEFALTHNGFGLWEGIVNGFPCVHNIFVVSPRIVIVLRLNELEPDDVVSSVLVHIKQPPPDVEYHGCSIFPGLGTHKELEAYRSSKRAEEDVFHFNVKRLTVAETMHVNHILLDNVRNDGSVTFASKACMLRTARAYLNPFYLQRNRKIPGLIKLLEDTLTSYETSEGDIDPRKLVHLELFTLLMDISTGKKLYVSAYDRAWAVTNLLGASRDFSSIFALELDERCRSIYMKFLCDCHQVLFIPLAELVETLPDDTSESLFTVLYEAMETCGFVRSTTGSKVDTLQDEALALAFLELACDDVSAWYKLITSDPRAAPILSQLFEEGTTPDDGMIELVMHVVTNPAKFKSDYERALVLHRAVCVSGPLRDDLPVYCSSSIAAIVHGVAKLVPVSSQSAEPKVRLAMRLSQTHWLKLLGMVKGLMAQGGLSFTSGQGKVPSTDLRQATDDVIVIGVLTWMAKHRRDFLNNFCRPRNIHLVETGKRSDAKK</sequence>
<dbReference type="OrthoDB" id="5340163at2759"/>
<keyword evidence="2" id="KW-1185">Reference proteome</keyword>
<evidence type="ECO:0000313" key="1">
    <source>
        <dbReference type="EMBL" id="KIO11788.1"/>
    </source>
</evidence>